<evidence type="ECO:0000313" key="4">
    <source>
        <dbReference type="Proteomes" id="UP000435957"/>
    </source>
</evidence>
<evidence type="ECO:0000313" key="2">
    <source>
        <dbReference type="EMBL" id="OYR32978.1"/>
    </source>
</evidence>
<sequence>MKFGKNKSTLALIATGVGGAAVAGFGLSLGRDIYKGTKKNGGNLLLLLAVIFCPFIGGRGLVRGHDRGVLGTLFLTYIGSILLIAIGFIAASILTFEGLAVTSKESEAGGTIMLAVMIGAAVTAFLVGIGMLTGLYQRPKRLRAFAVNRHNERFLADNGFKETDGKDITHYAPDGQALRFMEAHPGKLVFMAVGKRGKRAFIDLDEDGKMTSYTGVV</sequence>
<gene>
    <name evidence="2" type="ORF">CES86_5286</name>
    <name evidence="1" type="ORF">F9L03_24875</name>
</gene>
<protein>
    <submittedName>
        <fullName evidence="2">Uncharacterized protein</fullName>
    </submittedName>
</protein>
<dbReference type="RefSeq" id="WP_094513160.1">
    <property type="nucleotide sequence ID" value="NZ_JBHEEP010000036.1"/>
</dbReference>
<comment type="caution">
    <text evidence="2">The sequence shown here is derived from an EMBL/GenBank/DDBJ whole genome shotgun (WGS) entry which is preliminary data.</text>
</comment>
<dbReference type="EMBL" id="NNRN01000001">
    <property type="protein sequence ID" value="OYR32978.1"/>
    <property type="molecule type" value="Genomic_DNA"/>
</dbReference>
<keyword evidence="4" id="KW-1185">Reference proteome</keyword>
<name>A0A256H125_9HYPH</name>
<evidence type="ECO:0000313" key="3">
    <source>
        <dbReference type="Proteomes" id="UP000216363"/>
    </source>
</evidence>
<dbReference type="AlphaFoldDB" id="A0A256H125"/>
<reference evidence="2 3" key="1">
    <citation type="submission" date="2017-07" db="EMBL/GenBank/DDBJ databases">
        <title>Draft genome of Ochrobactrum lupini type strain LUP21.</title>
        <authorList>
            <person name="Krzyzanowska D.M."/>
            <person name="Jafra S."/>
        </authorList>
    </citation>
    <scope>NUCLEOTIDE SEQUENCE [LARGE SCALE GENOMIC DNA]</scope>
    <source>
        <strain evidence="2 3">LUP21</strain>
    </source>
</reference>
<dbReference type="Proteomes" id="UP000216363">
    <property type="component" value="Unassembled WGS sequence"/>
</dbReference>
<accession>A0A256H125</accession>
<organism evidence="2 3">
    <name type="scientific">Brucella lupini</name>
    <dbReference type="NCBI Taxonomy" id="255457"/>
    <lineage>
        <taxon>Bacteria</taxon>
        <taxon>Pseudomonadati</taxon>
        <taxon>Pseudomonadota</taxon>
        <taxon>Alphaproteobacteria</taxon>
        <taxon>Hyphomicrobiales</taxon>
        <taxon>Brucellaceae</taxon>
        <taxon>Brucella/Ochrobactrum group</taxon>
        <taxon>Brucella</taxon>
    </lineage>
</organism>
<dbReference type="EMBL" id="WBWF01000030">
    <property type="protein sequence ID" value="KAB2699909.1"/>
    <property type="molecule type" value="Genomic_DNA"/>
</dbReference>
<reference evidence="1 4" key="2">
    <citation type="submission" date="2019-09" db="EMBL/GenBank/DDBJ databases">
        <title>Taxonomic organization of the family Brucellaceae based on a phylogenomic approach.</title>
        <authorList>
            <person name="Leclercq S."/>
            <person name="Cloeckaert A."/>
            <person name="Zygmunt M.S."/>
        </authorList>
    </citation>
    <scope>NUCLEOTIDE SEQUENCE [LARGE SCALE GENOMIC DNA]</scope>
    <source>
        <strain evidence="1 4">LUP23</strain>
    </source>
</reference>
<evidence type="ECO:0000313" key="1">
    <source>
        <dbReference type="EMBL" id="KAB2699909.1"/>
    </source>
</evidence>
<proteinExistence type="predicted"/>
<dbReference type="Proteomes" id="UP000435957">
    <property type="component" value="Unassembled WGS sequence"/>
</dbReference>